<name>A0A1G4MK81_LACFM</name>
<gene>
    <name evidence="14" type="ORF">LAFE_0H10110G</name>
</gene>
<dbReference type="GO" id="GO:0005759">
    <property type="term" value="C:mitochondrial matrix"/>
    <property type="evidence" value="ECO:0007669"/>
    <property type="project" value="UniProtKB-ARBA"/>
</dbReference>
<keyword evidence="2 12" id="KW-0808">Transferase</keyword>
<protein>
    <recommendedName>
        <fullName evidence="7">CCA tRNA nucleotidyltransferase, mitochondrial</fullName>
        <ecNumber evidence="6">2.7.7.72</ecNumber>
    </recommendedName>
    <alternativeName>
        <fullName evidence="9">CCA-adding enzyme</fullName>
    </alternativeName>
    <alternativeName>
        <fullName evidence="8">tRNA CCA-pyrophosphorylase</fullName>
    </alternativeName>
    <alternativeName>
        <fullName evidence="10">tRNA adenylyltransferase</fullName>
    </alternativeName>
    <alternativeName>
        <fullName evidence="11">tRNA nucleotidyltransferase</fullName>
    </alternativeName>
</protein>
<dbReference type="GO" id="GO:0000166">
    <property type="term" value="F:nucleotide binding"/>
    <property type="evidence" value="ECO:0007669"/>
    <property type="project" value="UniProtKB-KW"/>
</dbReference>
<reference evidence="14 15" key="1">
    <citation type="submission" date="2016-03" db="EMBL/GenBank/DDBJ databases">
        <authorList>
            <person name="Devillers H."/>
        </authorList>
    </citation>
    <scope>NUCLEOTIDE SEQUENCE [LARGE SCALE GENOMIC DNA]</scope>
    <source>
        <strain evidence="14">CBS 6772</strain>
    </source>
</reference>
<accession>A0A1G4MK81</accession>
<keyword evidence="15" id="KW-1185">Reference proteome</keyword>
<dbReference type="Pfam" id="PF01743">
    <property type="entry name" value="PolyA_pol"/>
    <property type="match status" value="1"/>
</dbReference>
<evidence type="ECO:0000256" key="1">
    <source>
        <dbReference type="ARBA" id="ARBA00007265"/>
    </source>
</evidence>
<evidence type="ECO:0000259" key="13">
    <source>
        <dbReference type="Pfam" id="PF01743"/>
    </source>
</evidence>
<dbReference type="Proteomes" id="UP000190831">
    <property type="component" value="Chromosome H"/>
</dbReference>
<dbReference type="AlphaFoldDB" id="A0A1G4MK81"/>
<evidence type="ECO:0000313" key="14">
    <source>
        <dbReference type="EMBL" id="SCW04283.1"/>
    </source>
</evidence>
<comment type="similarity">
    <text evidence="1 12">Belongs to the tRNA nucleotidyltransferase/poly(A) polymerase family.</text>
</comment>
<dbReference type="GO" id="GO:0004810">
    <property type="term" value="F:CCA tRNA nucleotidyltransferase activity"/>
    <property type="evidence" value="ECO:0007669"/>
    <property type="project" value="UniProtKB-EC"/>
</dbReference>
<evidence type="ECO:0000256" key="9">
    <source>
        <dbReference type="ARBA" id="ARBA00077436"/>
    </source>
</evidence>
<evidence type="ECO:0000256" key="3">
    <source>
        <dbReference type="ARBA" id="ARBA00022884"/>
    </source>
</evidence>
<dbReference type="Gene3D" id="3.30.460.10">
    <property type="entry name" value="Beta Polymerase, domain 2"/>
    <property type="match status" value="1"/>
</dbReference>
<dbReference type="OrthoDB" id="445712at2759"/>
<dbReference type="EC" id="2.7.7.72" evidence="6"/>
<dbReference type="InterPro" id="IPR043519">
    <property type="entry name" value="NT_sf"/>
</dbReference>
<evidence type="ECO:0000256" key="5">
    <source>
        <dbReference type="ARBA" id="ARBA00056517"/>
    </source>
</evidence>
<dbReference type="FunFam" id="3.30.460.10:FF:000019">
    <property type="entry name" value="tRNA nucleotidyltransferase cca2"/>
    <property type="match status" value="1"/>
</dbReference>
<dbReference type="PANTHER" id="PTHR13734">
    <property type="entry name" value="TRNA-NUCLEOTIDYLTRANSFERASE"/>
    <property type="match status" value="1"/>
</dbReference>
<dbReference type="GO" id="GO:0052927">
    <property type="term" value="F:CC tRNA cytidylyltransferase activity"/>
    <property type="evidence" value="ECO:0007669"/>
    <property type="project" value="TreeGrafter"/>
</dbReference>
<feature type="domain" description="Poly A polymerase head" evidence="13">
    <location>
        <begin position="50"/>
        <end position="192"/>
    </location>
</feature>
<dbReference type="Gene3D" id="1.10.3090.10">
    <property type="entry name" value="cca-adding enzyme, domain 2"/>
    <property type="match status" value="1"/>
</dbReference>
<dbReference type="STRING" id="4955.A0A1G4MK81"/>
<sequence>MMQRAMHVPARRSVCTQLKLTNVEQNICNLLKDYSQEYNKMHSSTEPIVLRITGGWVRDKLLGFFSHDLDIAVNNMSGEQFAVGLSAYLSEHYEKYGITPHSIHKIDKNPEKSKHLETATTKLFGIEIDFVNLRSEEYTNESRIPVVAFGTPQQDALRRDATLNALFYNIQNDSIEDFTGSGLQDLQNGVLRTPLPPRQTFLDDPLRVLRLIRFASRLGFIIDTETYTAMGDPDINQAFQHKISRERVGVELHKILQGPDPMIGLKLIQQANLENVIFYWHSDPAVIEYNSQKTDMIAANDAYAQLGGHIHLVIQKLPTLMNALPQLQERCDNDPVFKQNFILCVILAPFRDIQVIWNPKKKMNNRASIVECIIKDGLKFGKNDSELVATCVDTHSTYDDMVVSYEQESRSKIGLMLRSFKGEWELAHYSNLALAYCQDDKSLSRYQSFHKYVFDEKLQDCHALKPLLDGKKLTALLNRKPGPWMKSINTEMIDWQLNNPNLGENELLAFINEILPKYT</sequence>
<dbReference type="OMA" id="NIHRATE"/>
<dbReference type="InterPro" id="IPR002646">
    <property type="entry name" value="PolA_pol_head_dom"/>
</dbReference>
<dbReference type="GO" id="GO:0052929">
    <property type="term" value="F:ATP:3'-cytidine-cytidine-tRNA adenylyltransferase activity"/>
    <property type="evidence" value="ECO:0007669"/>
    <property type="project" value="TreeGrafter"/>
</dbReference>
<dbReference type="SUPFAM" id="SSF81891">
    <property type="entry name" value="Poly A polymerase C-terminal region-like"/>
    <property type="match status" value="1"/>
</dbReference>
<evidence type="ECO:0000256" key="8">
    <source>
        <dbReference type="ARBA" id="ARBA00076038"/>
    </source>
</evidence>
<dbReference type="GO" id="GO:0001680">
    <property type="term" value="P:tRNA 3'-terminal CCA addition"/>
    <property type="evidence" value="ECO:0007669"/>
    <property type="project" value="TreeGrafter"/>
</dbReference>
<evidence type="ECO:0000256" key="7">
    <source>
        <dbReference type="ARBA" id="ARBA00072969"/>
    </source>
</evidence>
<keyword evidence="3 12" id="KW-0694">RNA-binding</keyword>
<proteinExistence type="inferred from homology"/>
<evidence type="ECO:0000256" key="12">
    <source>
        <dbReference type="RuleBase" id="RU003953"/>
    </source>
</evidence>
<evidence type="ECO:0000256" key="2">
    <source>
        <dbReference type="ARBA" id="ARBA00022679"/>
    </source>
</evidence>
<evidence type="ECO:0000256" key="6">
    <source>
        <dbReference type="ARBA" id="ARBA00066885"/>
    </source>
</evidence>
<dbReference type="SUPFAM" id="SSF81301">
    <property type="entry name" value="Nucleotidyltransferase"/>
    <property type="match status" value="1"/>
</dbReference>
<evidence type="ECO:0000256" key="4">
    <source>
        <dbReference type="ARBA" id="ARBA00050431"/>
    </source>
</evidence>
<dbReference type="GO" id="GO:0003723">
    <property type="term" value="F:RNA binding"/>
    <property type="evidence" value="ECO:0007669"/>
    <property type="project" value="UniProtKB-KW"/>
</dbReference>
<comment type="function">
    <text evidence="5">Nucleotidyltransferase that catalyzes the addition and repair of the essential 3'-terminal CCA sequence in tRNAs, which is necessary for the attachment of amino acids to the 3' terminus of tRNA molecules, using CTP and ATP as substrates. tRNA 3'-terminal CCA addition is required both for tRNA processing and repair. Also involved in tRNA surveillance by mediating tandem CCA addition to generate a CCACCA at the 3' terminus of unstable tRNAs. While stable tRNAs receive only 3'-terminal CCA, unstable tRNAs are marked with CCACCA and rapidly degraded. The structural flexibility of RNA controls the choice between CCA versus CCACCA addition: following the first CCA addition cycle, nucleotide-binding to the active site triggers a clockwise screw motion, producing torque on the RNA. This ejects stable RNAs, whereas unstable RNAs are refolded while bound to the enzyme and subjected to a second CCA catalytic cycle.</text>
</comment>
<dbReference type="CDD" id="cd05398">
    <property type="entry name" value="NT_ClassII-CCAase"/>
    <property type="match status" value="1"/>
</dbReference>
<evidence type="ECO:0000313" key="15">
    <source>
        <dbReference type="Proteomes" id="UP000190831"/>
    </source>
</evidence>
<evidence type="ECO:0000256" key="11">
    <source>
        <dbReference type="ARBA" id="ARBA00082324"/>
    </source>
</evidence>
<comment type="catalytic activity">
    <reaction evidence="4">
        <text>a tRNA precursor + 2 CTP + ATP = a tRNA with a 3' CCA end + 3 diphosphate</text>
        <dbReference type="Rhea" id="RHEA:14433"/>
        <dbReference type="Rhea" id="RHEA-COMP:10465"/>
        <dbReference type="Rhea" id="RHEA-COMP:10468"/>
        <dbReference type="ChEBI" id="CHEBI:30616"/>
        <dbReference type="ChEBI" id="CHEBI:33019"/>
        <dbReference type="ChEBI" id="CHEBI:37563"/>
        <dbReference type="ChEBI" id="CHEBI:74896"/>
        <dbReference type="ChEBI" id="CHEBI:83071"/>
        <dbReference type="EC" id="2.7.7.72"/>
    </reaction>
</comment>
<dbReference type="PANTHER" id="PTHR13734:SF5">
    <property type="entry name" value="CCA TRNA NUCLEOTIDYLTRANSFERASE, MITOCHONDRIAL"/>
    <property type="match status" value="1"/>
</dbReference>
<evidence type="ECO:0000256" key="10">
    <source>
        <dbReference type="ARBA" id="ARBA00080500"/>
    </source>
</evidence>
<dbReference type="EMBL" id="LT598491">
    <property type="protein sequence ID" value="SCW04283.1"/>
    <property type="molecule type" value="Genomic_DNA"/>
</dbReference>
<organism evidence="14 15">
    <name type="scientific">Lachancea fermentati</name>
    <name type="common">Zygosaccharomyces fermentati</name>
    <dbReference type="NCBI Taxonomy" id="4955"/>
    <lineage>
        <taxon>Eukaryota</taxon>
        <taxon>Fungi</taxon>
        <taxon>Dikarya</taxon>
        <taxon>Ascomycota</taxon>
        <taxon>Saccharomycotina</taxon>
        <taxon>Saccharomycetes</taxon>
        <taxon>Saccharomycetales</taxon>
        <taxon>Saccharomycetaceae</taxon>
        <taxon>Lachancea</taxon>
    </lineage>
</organism>